<reference evidence="1 2" key="1">
    <citation type="submission" date="2019-06" db="EMBL/GenBank/DDBJ databases">
        <title>Genomic Encyclopedia of Archaeal and Bacterial Type Strains, Phase II (KMG-II): from individual species to whole genera.</title>
        <authorList>
            <person name="Goeker M."/>
        </authorList>
    </citation>
    <scope>NUCLEOTIDE SEQUENCE [LARGE SCALE GENOMIC DNA]</scope>
    <source>
        <strain evidence="1 2">DSM 24789</strain>
    </source>
</reference>
<dbReference type="AlphaFoldDB" id="A0A543G0Y5"/>
<dbReference type="Proteomes" id="UP000320773">
    <property type="component" value="Unassembled WGS sequence"/>
</dbReference>
<dbReference type="RefSeq" id="WP_089081558.1">
    <property type="nucleotide sequence ID" value="NZ_VFPJ01000001.1"/>
</dbReference>
<organism evidence="1 2">
    <name type="scientific">Flavobacterium branchiophilum</name>
    <dbReference type="NCBI Taxonomy" id="55197"/>
    <lineage>
        <taxon>Bacteria</taxon>
        <taxon>Pseudomonadati</taxon>
        <taxon>Bacteroidota</taxon>
        <taxon>Flavobacteriia</taxon>
        <taxon>Flavobacteriales</taxon>
        <taxon>Flavobacteriaceae</taxon>
        <taxon>Flavobacterium</taxon>
    </lineage>
</organism>
<gene>
    <name evidence="1" type="ORF">BC670_0578</name>
</gene>
<proteinExistence type="predicted"/>
<name>A0A543G0Y5_9FLAO</name>
<dbReference type="EMBL" id="VFPJ01000001">
    <property type="protein sequence ID" value="TQM39749.1"/>
    <property type="molecule type" value="Genomic_DNA"/>
</dbReference>
<protein>
    <submittedName>
        <fullName evidence="1">Uncharacterized protein</fullName>
    </submittedName>
</protein>
<evidence type="ECO:0000313" key="2">
    <source>
        <dbReference type="Proteomes" id="UP000320773"/>
    </source>
</evidence>
<sequence length="449" mass="51329">MGRTFYIAEIDGDTSFQDVTLDILQEPICMNIGVALMPFMEDGFHFIKDDGIKSAEGINEVETDFVEYLYEIRQNNKNKTKLEYQTFSGPNRLKIRERVFIAGKIFPVMSISYSGKDIDCSTSKIQIKSISTYELSLLFGDTFGEYKKFSLTYISIDNDDIRIYLPKHSAMNIDYADLLIDFLTNGNKTKIASTHGEFPNLKLYKLATGYTKLQSGCWLTKDREAKNDTWKTACMYIVEHKYQGVLGPFGQIADFYNLLKEKVAKSKHKSRWLKGAYALVNKLTIMDGGFMFVENDVEIILSELNIGICDYAIIKFHELFYGKHKNDPLDTMEKAYKWDLAFVKHEQGVVAVPIYAKTDDNTIAKFQAMANKDGQKHIHGLGGILGVTPEFDDPWNGDVKDSGFRTDLPMLMLWLDRHKPTSAPFKGKVDGKGFLLEKYKKIIRRYEAK</sequence>
<accession>A0A543G0Y5</accession>
<evidence type="ECO:0000313" key="1">
    <source>
        <dbReference type="EMBL" id="TQM39749.1"/>
    </source>
</evidence>
<comment type="caution">
    <text evidence="1">The sequence shown here is derived from an EMBL/GenBank/DDBJ whole genome shotgun (WGS) entry which is preliminary data.</text>
</comment>